<dbReference type="PROSITE" id="PS00149">
    <property type="entry name" value="SULFATASE_2"/>
    <property type="match status" value="1"/>
</dbReference>
<accession>A0A9X2MLC5</accession>
<evidence type="ECO:0000259" key="3">
    <source>
        <dbReference type="Pfam" id="PF00884"/>
    </source>
</evidence>
<comment type="caution">
    <text evidence="4">The sequence shown here is derived from an EMBL/GenBank/DDBJ whole genome shotgun (WGS) entry which is preliminary data.</text>
</comment>
<dbReference type="Gene3D" id="3.40.720.10">
    <property type="entry name" value="Alkaline Phosphatase, subunit A"/>
    <property type="match status" value="1"/>
</dbReference>
<dbReference type="InterPro" id="IPR017850">
    <property type="entry name" value="Alkaline_phosphatase_core_sf"/>
</dbReference>
<protein>
    <submittedName>
        <fullName evidence="4">Sulfatase-like hydrolase/transferase</fullName>
    </submittedName>
</protein>
<dbReference type="RefSeq" id="WP_257442384.1">
    <property type="nucleotide sequence ID" value="NZ_JANIPJ010000001.1"/>
</dbReference>
<dbReference type="SUPFAM" id="SSF53649">
    <property type="entry name" value="Alkaline phosphatase-like"/>
    <property type="match status" value="1"/>
</dbReference>
<dbReference type="InterPro" id="IPR052701">
    <property type="entry name" value="GAG_Ulvan_Degrading_Sulfatases"/>
</dbReference>
<dbReference type="InterPro" id="IPR024607">
    <property type="entry name" value="Sulfatase_CS"/>
</dbReference>
<organism evidence="4 5">
    <name type="scientific">Paenibacillus soyae</name>
    <dbReference type="NCBI Taxonomy" id="2969249"/>
    <lineage>
        <taxon>Bacteria</taxon>
        <taxon>Bacillati</taxon>
        <taxon>Bacillota</taxon>
        <taxon>Bacilli</taxon>
        <taxon>Bacillales</taxon>
        <taxon>Paenibacillaceae</taxon>
        <taxon>Paenibacillus</taxon>
    </lineage>
</organism>
<dbReference type="AlphaFoldDB" id="A0A9X2MLC5"/>
<dbReference type="Pfam" id="PF00884">
    <property type="entry name" value="Sulfatase"/>
    <property type="match status" value="1"/>
</dbReference>
<dbReference type="InterPro" id="IPR000917">
    <property type="entry name" value="Sulfatase_N"/>
</dbReference>
<keyword evidence="2 4" id="KW-0378">Hydrolase</keyword>
<feature type="domain" description="Sulfatase N-terminal" evidence="3">
    <location>
        <begin position="4"/>
        <end position="137"/>
    </location>
</feature>
<gene>
    <name evidence="4" type="ORF">NQZ67_02380</name>
</gene>
<dbReference type="PANTHER" id="PTHR43751">
    <property type="entry name" value="SULFATASE"/>
    <property type="match status" value="1"/>
</dbReference>
<dbReference type="GO" id="GO:0016787">
    <property type="term" value="F:hydrolase activity"/>
    <property type="evidence" value="ECO:0007669"/>
    <property type="project" value="UniProtKB-KW"/>
</dbReference>
<evidence type="ECO:0000313" key="4">
    <source>
        <dbReference type="EMBL" id="MCR2802719.1"/>
    </source>
</evidence>
<sequence>MTRKNILFLFTDQQRYDTIEAHGNPIIKTPALNRLVETGVTFTRAYSSCPVCVPARYAMMTGQLPHRTDCTANERMPEGRQSFMEILSQNGYQTHGVGKMHFTFAEQGAEALWGFESRDISEEGRGEDDFKRYLNQNGYQHVHDPQGVRSEMYYIPQPSQLPAHLHNTTWVV</sequence>
<keyword evidence="5" id="KW-1185">Reference proteome</keyword>
<evidence type="ECO:0000256" key="2">
    <source>
        <dbReference type="ARBA" id="ARBA00022801"/>
    </source>
</evidence>
<comment type="similarity">
    <text evidence="1">Belongs to the sulfatase family.</text>
</comment>
<dbReference type="PANTHER" id="PTHR43751:SF3">
    <property type="entry name" value="SULFATASE N-TERMINAL DOMAIN-CONTAINING PROTEIN"/>
    <property type="match status" value="1"/>
</dbReference>
<dbReference type="EMBL" id="JANIPJ010000001">
    <property type="protein sequence ID" value="MCR2802719.1"/>
    <property type="molecule type" value="Genomic_DNA"/>
</dbReference>
<reference evidence="4" key="1">
    <citation type="submission" date="2022-08" db="EMBL/GenBank/DDBJ databases">
        <title>The genomic sequence of strain Paenibacillus sp. SCIV0701.</title>
        <authorList>
            <person name="Zhao H."/>
        </authorList>
    </citation>
    <scope>NUCLEOTIDE SEQUENCE</scope>
    <source>
        <strain evidence="4">SCIV0701</strain>
    </source>
</reference>
<name>A0A9X2MLC5_9BACL</name>
<feature type="non-terminal residue" evidence="4">
    <location>
        <position position="172"/>
    </location>
</feature>
<dbReference type="Proteomes" id="UP001141950">
    <property type="component" value="Unassembled WGS sequence"/>
</dbReference>
<proteinExistence type="inferred from homology"/>
<evidence type="ECO:0000256" key="1">
    <source>
        <dbReference type="ARBA" id="ARBA00008779"/>
    </source>
</evidence>
<evidence type="ECO:0000313" key="5">
    <source>
        <dbReference type="Proteomes" id="UP001141950"/>
    </source>
</evidence>